<feature type="transmembrane region" description="Helical" evidence="2">
    <location>
        <begin position="35"/>
        <end position="58"/>
    </location>
</feature>
<evidence type="ECO:0000256" key="1">
    <source>
        <dbReference type="SAM" id="MobiDB-lite"/>
    </source>
</evidence>
<evidence type="ECO:0000313" key="4">
    <source>
        <dbReference type="Proteomes" id="UP001501444"/>
    </source>
</evidence>
<evidence type="ECO:0000256" key="2">
    <source>
        <dbReference type="SAM" id="Phobius"/>
    </source>
</evidence>
<organism evidence="3 4">
    <name type="scientific">Dactylosporangium salmoneum</name>
    <dbReference type="NCBI Taxonomy" id="53361"/>
    <lineage>
        <taxon>Bacteria</taxon>
        <taxon>Bacillati</taxon>
        <taxon>Actinomycetota</taxon>
        <taxon>Actinomycetes</taxon>
        <taxon>Micromonosporales</taxon>
        <taxon>Micromonosporaceae</taxon>
        <taxon>Dactylosporangium</taxon>
    </lineage>
</organism>
<keyword evidence="4" id="KW-1185">Reference proteome</keyword>
<evidence type="ECO:0000313" key="3">
    <source>
        <dbReference type="EMBL" id="GAA2329901.1"/>
    </source>
</evidence>
<keyword evidence="2" id="KW-0472">Membrane</keyword>
<reference evidence="3 4" key="1">
    <citation type="journal article" date="2019" name="Int. J. Syst. Evol. Microbiol.">
        <title>The Global Catalogue of Microorganisms (GCM) 10K type strain sequencing project: providing services to taxonomists for standard genome sequencing and annotation.</title>
        <authorList>
            <consortium name="The Broad Institute Genomics Platform"/>
            <consortium name="The Broad Institute Genome Sequencing Center for Infectious Disease"/>
            <person name="Wu L."/>
            <person name="Ma J."/>
        </authorList>
    </citation>
    <scope>NUCLEOTIDE SEQUENCE [LARGE SCALE GENOMIC DNA]</scope>
    <source>
        <strain evidence="3 4">JCM 3272</strain>
    </source>
</reference>
<protein>
    <submittedName>
        <fullName evidence="3">Uncharacterized protein</fullName>
    </submittedName>
</protein>
<name>A0ABN3FGG7_9ACTN</name>
<keyword evidence="2" id="KW-0812">Transmembrane</keyword>
<dbReference type="EMBL" id="BAAARV010000005">
    <property type="protein sequence ID" value="GAA2329901.1"/>
    <property type="molecule type" value="Genomic_DNA"/>
</dbReference>
<gene>
    <name evidence="3" type="ORF">GCM10010170_007590</name>
</gene>
<dbReference type="RefSeq" id="WP_344610782.1">
    <property type="nucleotide sequence ID" value="NZ_BAAARV010000005.1"/>
</dbReference>
<comment type="caution">
    <text evidence="3">The sequence shown here is derived from an EMBL/GenBank/DDBJ whole genome shotgun (WGS) entry which is preliminary data.</text>
</comment>
<accession>A0ABN3FGG7</accession>
<keyword evidence="2" id="KW-1133">Transmembrane helix</keyword>
<feature type="region of interest" description="Disordered" evidence="1">
    <location>
        <begin position="200"/>
        <end position="219"/>
    </location>
</feature>
<proteinExistence type="predicted"/>
<sequence length="249" mass="25134">MTVQMDDCYASALRAALIEHVEATSARRRRTGLRVVAGAGAVVLLLGGGVAAADAGWLSLPGGDVVTTEAPTVTVTRTGSATVELGAAPKGTTDVMLKLTCLTAGTFTFEDGASLVCSAADAGAGHVATYKLALAPGQHSTSITTADGARWTLSATYAHVAVSEWGKNADGLTYGVVNERGTPDLVAVIATNGRRGYAYNRDLNPPGPTTLQTGAEPPRTVPVYTSDGHTRIGVFVIGGPAAGPSSPGG</sequence>
<dbReference type="Proteomes" id="UP001501444">
    <property type="component" value="Unassembled WGS sequence"/>
</dbReference>